<proteinExistence type="predicted"/>
<keyword evidence="2" id="KW-1185">Reference proteome</keyword>
<organism evidence="1 2">
    <name type="scientific">Riccia fluitans</name>
    <dbReference type="NCBI Taxonomy" id="41844"/>
    <lineage>
        <taxon>Eukaryota</taxon>
        <taxon>Viridiplantae</taxon>
        <taxon>Streptophyta</taxon>
        <taxon>Embryophyta</taxon>
        <taxon>Marchantiophyta</taxon>
        <taxon>Marchantiopsida</taxon>
        <taxon>Marchantiidae</taxon>
        <taxon>Marchantiales</taxon>
        <taxon>Ricciaceae</taxon>
        <taxon>Riccia</taxon>
    </lineage>
</organism>
<name>A0ABD1ZLA2_9MARC</name>
<dbReference type="EMBL" id="JBHFFA010000001">
    <property type="protein sequence ID" value="KAL2652232.1"/>
    <property type="molecule type" value="Genomic_DNA"/>
</dbReference>
<dbReference type="AlphaFoldDB" id="A0ABD1ZLA2"/>
<sequence length="86" mass="9555">MPLKFDEFLRFDNSRNGLRLGNVICANSEFEFLGSIKTMGRAKDAKCSVIEMQKVTAEVLEGVEALLKRGLSYRPALGCIKRDSGN</sequence>
<gene>
    <name evidence="1" type="ORF">R1flu_020360</name>
</gene>
<evidence type="ECO:0000313" key="1">
    <source>
        <dbReference type="EMBL" id="KAL2652232.1"/>
    </source>
</evidence>
<comment type="caution">
    <text evidence="1">The sequence shown here is derived from an EMBL/GenBank/DDBJ whole genome shotgun (WGS) entry which is preliminary data.</text>
</comment>
<accession>A0ABD1ZLA2</accession>
<reference evidence="1 2" key="1">
    <citation type="submission" date="2024-09" db="EMBL/GenBank/DDBJ databases">
        <title>Chromosome-scale assembly of Riccia fluitans.</title>
        <authorList>
            <person name="Paukszto L."/>
            <person name="Sawicki J."/>
            <person name="Karawczyk K."/>
            <person name="Piernik-Szablinska J."/>
            <person name="Szczecinska M."/>
            <person name="Mazdziarz M."/>
        </authorList>
    </citation>
    <scope>NUCLEOTIDE SEQUENCE [LARGE SCALE GENOMIC DNA]</scope>
    <source>
        <strain evidence="1">Rf_01</strain>
        <tissue evidence="1">Aerial parts of the thallus</tissue>
    </source>
</reference>
<dbReference type="Proteomes" id="UP001605036">
    <property type="component" value="Unassembled WGS sequence"/>
</dbReference>
<protein>
    <submittedName>
        <fullName evidence="1">Uncharacterized protein</fullName>
    </submittedName>
</protein>
<evidence type="ECO:0000313" key="2">
    <source>
        <dbReference type="Proteomes" id="UP001605036"/>
    </source>
</evidence>